<dbReference type="GeneID" id="125385109"/>
<feature type="compositionally biased region" description="Low complexity" evidence="1">
    <location>
        <begin position="364"/>
        <end position="386"/>
    </location>
</feature>
<feature type="compositionally biased region" description="Basic residues" evidence="1">
    <location>
        <begin position="387"/>
        <end position="398"/>
    </location>
</feature>
<dbReference type="Pfam" id="PF03564">
    <property type="entry name" value="DUF1759"/>
    <property type="match status" value="1"/>
</dbReference>
<gene>
    <name evidence="3" type="primary">LOC125385109</name>
</gene>
<sequence length="417" mass="47304">MSTPAKINSIRERRDKLFEGTLTTDGWKRFLSLQDELDDIEDEDIVQERVASGQYSSLDERIQRLREGKPSSIPSTSKGIDFPEVKMHLPEMRLPAFDGKFENWNAFYNTFNSAIDKNACLTTLQKFHYLRASFVGEAANCVNSLVFHEENYPKALSLLKQRYDCPRRIVSCHSLEIINYPKLTQCSPMALRDLTNVVRQNLDALTSLGQSIEANSILLDLISTKLPDHVRQQWELTLTNKEMPQYTNYLENLALTGLSPFEVKQIKSPDQPIRVRQRKIRGQTFTASQVKNSCHSCKGQHSIWHCDAFRAKSVSERLKEVKSALLCLNCLSAEHRTRDCHAGSCRVCGGRHHTMLHQDRQKARSTSSNSNRSSSSSSRRSSTSPSKTRKATRKHKPGASRTSSPPSPSTSPRRTHN</sequence>
<dbReference type="OrthoDB" id="7610624at2759"/>
<proteinExistence type="predicted"/>
<reference evidence="3" key="1">
    <citation type="submission" date="2025-08" db="UniProtKB">
        <authorList>
            <consortium name="RefSeq"/>
        </authorList>
    </citation>
    <scope>IDENTIFICATION</scope>
</reference>
<name>A0A9C6S5A6_BOMTE</name>
<dbReference type="PANTHER" id="PTHR47331:SF1">
    <property type="entry name" value="GAG-LIKE PROTEIN"/>
    <property type="match status" value="1"/>
</dbReference>
<protein>
    <submittedName>
        <fullName evidence="3">Uncharacterized protein LOC125385109</fullName>
    </submittedName>
</protein>
<evidence type="ECO:0000313" key="2">
    <source>
        <dbReference type="Proteomes" id="UP000835206"/>
    </source>
</evidence>
<dbReference type="RefSeq" id="XP_048261808.1">
    <property type="nucleotide sequence ID" value="XM_048405851.1"/>
</dbReference>
<dbReference type="Proteomes" id="UP000835206">
    <property type="component" value="Chromosome 1"/>
</dbReference>
<feature type="region of interest" description="Disordered" evidence="1">
    <location>
        <begin position="354"/>
        <end position="417"/>
    </location>
</feature>
<dbReference type="AlphaFoldDB" id="A0A9C6S5A6"/>
<evidence type="ECO:0000313" key="3">
    <source>
        <dbReference type="RefSeq" id="XP_048261808.1"/>
    </source>
</evidence>
<dbReference type="KEGG" id="bter:125385109"/>
<organism evidence="2 3">
    <name type="scientific">Bombus terrestris</name>
    <name type="common">Buff-tailed bumblebee</name>
    <name type="synonym">Apis terrestris</name>
    <dbReference type="NCBI Taxonomy" id="30195"/>
    <lineage>
        <taxon>Eukaryota</taxon>
        <taxon>Metazoa</taxon>
        <taxon>Ecdysozoa</taxon>
        <taxon>Arthropoda</taxon>
        <taxon>Hexapoda</taxon>
        <taxon>Insecta</taxon>
        <taxon>Pterygota</taxon>
        <taxon>Neoptera</taxon>
        <taxon>Endopterygota</taxon>
        <taxon>Hymenoptera</taxon>
        <taxon>Apocrita</taxon>
        <taxon>Aculeata</taxon>
        <taxon>Apoidea</taxon>
        <taxon>Anthophila</taxon>
        <taxon>Apidae</taxon>
        <taxon>Bombus</taxon>
        <taxon>Bombus</taxon>
    </lineage>
</organism>
<accession>A0A9C6S5A6</accession>
<dbReference type="InterPro" id="IPR005312">
    <property type="entry name" value="DUF1759"/>
</dbReference>
<evidence type="ECO:0000256" key="1">
    <source>
        <dbReference type="SAM" id="MobiDB-lite"/>
    </source>
</evidence>
<keyword evidence="2" id="KW-1185">Reference proteome</keyword>
<dbReference type="PANTHER" id="PTHR47331">
    <property type="entry name" value="PHD-TYPE DOMAIN-CONTAINING PROTEIN"/>
    <property type="match status" value="1"/>
</dbReference>